<sequence length="114" mass="12546">MRIGELATRTGTSTRALRYYEEQGLLTAERNTNGYRDYPEDSVRIVGQIRLLLDAGLNTEKIALTLPCMNGQAVDMCPSVQAVIADTVRGIEQQMRELTAKRAQLDALLSSGTT</sequence>
<reference evidence="5 6" key="1">
    <citation type="journal article" date="2016" name="Antonie Van Leeuwenhoek">
        <title>Nocardia donostiensis sp. nov., isolated from human respiratory specimens.</title>
        <authorList>
            <person name="Ercibengoa M."/>
            <person name="Bell M."/>
            <person name="Marimon J.M."/>
            <person name="Humrighouse B."/>
            <person name="Klenk H.P."/>
            <person name="Potter G."/>
            <person name="Perez-Trallero E."/>
        </authorList>
    </citation>
    <scope>NUCLEOTIDE SEQUENCE [LARGE SCALE GENOMIC DNA]</scope>
    <source>
        <strain evidence="5 6">X1655</strain>
    </source>
</reference>
<keyword evidence="2" id="KW-0238">DNA-binding</keyword>
<keyword evidence="1" id="KW-0805">Transcription regulation</keyword>
<dbReference type="SUPFAM" id="SSF46955">
    <property type="entry name" value="Putative DNA-binding domain"/>
    <property type="match status" value="1"/>
</dbReference>
<keyword evidence="3" id="KW-0804">Transcription</keyword>
<proteinExistence type="predicted"/>
<dbReference type="PROSITE" id="PS50937">
    <property type="entry name" value="HTH_MERR_2"/>
    <property type="match status" value="1"/>
</dbReference>
<feature type="domain" description="HTH merR-type" evidence="4">
    <location>
        <begin position="1"/>
        <end position="68"/>
    </location>
</feature>
<dbReference type="Pfam" id="PF13411">
    <property type="entry name" value="MerR_1"/>
    <property type="match status" value="1"/>
</dbReference>
<dbReference type="SMART" id="SM00422">
    <property type="entry name" value="HTH_MERR"/>
    <property type="match status" value="1"/>
</dbReference>
<accession>A0A1V2TF42</accession>
<evidence type="ECO:0000256" key="3">
    <source>
        <dbReference type="ARBA" id="ARBA00023163"/>
    </source>
</evidence>
<name>A0A1V2TF42_9NOCA</name>
<dbReference type="Gene3D" id="1.10.1660.10">
    <property type="match status" value="1"/>
</dbReference>
<protein>
    <submittedName>
        <fullName evidence="5">MerR family transcriptional regulator</fullName>
    </submittedName>
</protein>
<dbReference type="PRINTS" id="PR00040">
    <property type="entry name" value="HTHMERR"/>
</dbReference>
<dbReference type="Proteomes" id="UP000188836">
    <property type="component" value="Unassembled WGS sequence"/>
</dbReference>
<evidence type="ECO:0000259" key="4">
    <source>
        <dbReference type="PROSITE" id="PS50937"/>
    </source>
</evidence>
<dbReference type="GO" id="GO:0003677">
    <property type="term" value="F:DNA binding"/>
    <property type="evidence" value="ECO:0007669"/>
    <property type="project" value="UniProtKB-KW"/>
</dbReference>
<dbReference type="RefSeq" id="WP_077117235.1">
    <property type="nucleotide sequence ID" value="NZ_MUKP01000012.1"/>
</dbReference>
<dbReference type="AlphaFoldDB" id="A0A1V2TF42"/>
<evidence type="ECO:0000256" key="2">
    <source>
        <dbReference type="ARBA" id="ARBA00023125"/>
    </source>
</evidence>
<dbReference type="PANTHER" id="PTHR30204">
    <property type="entry name" value="REDOX-CYCLING DRUG-SENSING TRANSCRIPTIONAL ACTIVATOR SOXR"/>
    <property type="match status" value="1"/>
</dbReference>
<gene>
    <name evidence="5" type="ORF">B0T46_14170</name>
</gene>
<evidence type="ECO:0000313" key="5">
    <source>
        <dbReference type="EMBL" id="ONM48139.1"/>
    </source>
</evidence>
<dbReference type="STRING" id="1538463.B0T36_17210"/>
<evidence type="ECO:0000256" key="1">
    <source>
        <dbReference type="ARBA" id="ARBA00023015"/>
    </source>
</evidence>
<evidence type="ECO:0000313" key="6">
    <source>
        <dbReference type="Proteomes" id="UP000188836"/>
    </source>
</evidence>
<dbReference type="EMBL" id="MUMY01000011">
    <property type="protein sequence ID" value="ONM48139.1"/>
    <property type="molecule type" value="Genomic_DNA"/>
</dbReference>
<dbReference type="InterPro" id="IPR047057">
    <property type="entry name" value="MerR_fam"/>
</dbReference>
<dbReference type="CDD" id="cd01282">
    <property type="entry name" value="HTH_MerR-like_sg3"/>
    <property type="match status" value="1"/>
</dbReference>
<dbReference type="PANTHER" id="PTHR30204:SF94">
    <property type="entry name" value="HEAVY METAL-DEPENDENT TRANSCRIPTIONAL REGULATOR HI_0293-RELATED"/>
    <property type="match status" value="1"/>
</dbReference>
<keyword evidence="6" id="KW-1185">Reference proteome</keyword>
<dbReference type="GO" id="GO:0003700">
    <property type="term" value="F:DNA-binding transcription factor activity"/>
    <property type="evidence" value="ECO:0007669"/>
    <property type="project" value="InterPro"/>
</dbReference>
<dbReference type="OrthoDB" id="4567915at2"/>
<comment type="caution">
    <text evidence="5">The sequence shown here is derived from an EMBL/GenBank/DDBJ whole genome shotgun (WGS) entry which is preliminary data.</text>
</comment>
<dbReference type="InterPro" id="IPR009061">
    <property type="entry name" value="DNA-bd_dom_put_sf"/>
</dbReference>
<organism evidence="5 6">
    <name type="scientific">Nocardia donostiensis</name>
    <dbReference type="NCBI Taxonomy" id="1538463"/>
    <lineage>
        <taxon>Bacteria</taxon>
        <taxon>Bacillati</taxon>
        <taxon>Actinomycetota</taxon>
        <taxon>Actinomycetes</taxon>
        <taxon>Mycobacteriales</taxon>
        <taxon>Nocardiaceae</taxon>
        <taxon>Nocardia</taxon>
    </lineage>
</organism>
<dbReference type="InterPro" id="IPR000551">
    <property type="entry name" value="MerR-type_HTH_dom"/>
</dbReference>